<evidence type="ECO:0000256" key="2">
    <source>
        <dbReference type="ARBA" id="ARBA00022771"/>
    </source>
</evidence>
<dbReference type="InterPro" id="IPR036322">
    <property type="entry name" value="WD40_repeat_dom_sf"/>
</dbReference>
<gene>
    <name evidence="7" type="ORF">X801_02732</name>
</gene>
<dbReference type="SUPFAM" id="SSF50978">
    <property type="entry name" value="WD40 repeat-like"/>
    <property type="match status" value="1"/>
</dbReference>
<dbReference type="PROSITE" id="PS50089">
    <property type="entry name" value="ZF_RING_2"/>
    <property type="match status" value="1"/>
</dbReference>
<evidence type="ECO:0000259" key="6">
    <source>
        <dbReference type="PROSITE" id="PS50089"/>
    </source>
</evidence>
<keyword evidence="2 4" id="KW-0479">Metal-binding</keyword>
<dbReference type="GO" id="GO:0030897">
    <property type="term" value="C:HOPS complex"/>
    <property type="evidence" value="ECO:0007669"/>
    <property type="project" value="TreeGrafter"/>
</dbReference>
<dbReference type="GO" id="GO:0008270">
    <property type="term" value="F:zinc ion binding"/>
    <property type="evidence" value="ECO:0007669"/>
    <property type="project" value="UniProtKB-KW"/>
</dbReference>
<dbReference type="SUPFAM" id="SSF57850">
    <property type="entry name" value="RING/U-box"/>
    <property type="match status" value="1"/>
</dbReference>
<feature type="compositionally biased region" description="Polar residues" evidence="5">
    <location>
        <begin position="7"/>
        <end position="23"/>
    </location>
</feature>
<keyword evidence="3" id="KW-0862">Zinc</keyword>
<comment type="similarity">
    <text evidence="1">Belongs to the VPS8 family.</text>
</comment>
<dbReference type="GO" id="GO:0005770">
    <property type="term" value="C:late endosome"/>
    <property type="evidence" value="ECO:0007669"/>
    <property type="project" value="TreeGrafter"/>
</dbReference>
<evidence type="ECO:0000256" key="4">
    <source>
        <dbReference type="PROSITE-ProRule" id="PRU00175"/>
    </source>
</evidence>
<name>A0A1S8X3S0_OPIVI</name>
<keyword evidence="8" id="KW-1185">Reference proteome</keyword>
<dbReference type="Proteomes" id="UP000243686">
    <property type="component" value="Unassembled WGS sequence"/>
</dbReference>
<reference evidence="7 8" key="1">
    <citation type="submission" date="2015-03" db="EMBL/GenBank/DDBJ databases">
        <title>Draft genome of the nematode, Opisthorchis viverrini.</title>
        <authorList>
            <person name="Mitreva M."/>
        </authorList>
    </citation>
    <scope>NUCLEOTIDE SEQUENCE [LARGE SCALE GENOMIC DNA]</scope>
    <source>
        <strain evidence="7">Khon Kaen</strain>
    </source>
</reference>
<evidence type="ECO:0000313" key="8">
    <source>
        <dbReference type="Proteomes" id="UP000243686"/>
    </source>
</evidence>
<dbReference type="Pfam" id="PF12816">
    <property type="entry name" value="TPR_Vps8"/>
    <property type="match status" value="1"/>
</dbReference>
<dbReference type="GO" id="GO:0006623">
    <property type="term" value="P:protein targeting to vacuole"/>
    <property type="evidence" value="ECO:0007669"/>
    <property type="project" value="InterPro"/>
</dbReference>
<feature type="region of interest" description="Disordered" evidence="5">
    <location>
        <begin position="1599"/>
        <end position="1618"/>
    </location>
</feature>
<dbReference type="InterPro" id="IPR001841">
    <property type="entry name" value="Znf_RING"/>
</dbReference>
<accession>A0A1S8X3S0</accession>
<dbReference type="PANTHER" id="PTHR12616">
    <property type="entry name" value="VACUOLAR PROTEIN SORTING VPS41"/>
    <property type="match status" value="1"/>
</dbReference>
<dbReference type="InterPro" id="IPR015943">
    <property type="entry name" value="WD40/YVTN_repeat-like_dom_sf"/>
</dbReference>
<organism evidence="7 8">
    <name type="scientific">Opisthorchis viverrini</name>
    <name type="common">Southeast Asian liver fluke</name>
    <dbReference type="NCBI Taxonomy" id="6198"/>
    <lineage>
        <taxon>Eukaryota</taxon>
        <taxon>Metazoa</taxon>
        <taxon>Spiralia</taxon>
        <taxon>Lophotrochozoa</taxon>
        <taxon>Platyhelminthes</taxon>
        <taxon>Trematoda</taxon>
        <taxon>Digenea</taxon>
        <taxon>Opisthorchiida</taxon>
        <taxon>Opisthorchiata</taxon>
        <taxon>Opisthorchiidae</taxon>
        <taxon>Opisthorchis</taxon>
    </lineage>
</organism>
<dbReference type="InterPro" id="IPR025941">
    <property type="entry name" value="Vps8_central_dom"/>
</dbReference>
<evidence type="ECO:0000256" key="5">
    <source>
        <dbReference type="SAM" id="MobiDB-lite"/>
    </source>
</evidence>
<feature type="region of interest" description="Disordered" evidence="5">
    <location>
        <begin position="196"/>
        <end position="229"/>
    </location>
</feature>
<evidence type="ECO:0000313" key="7">
    <source>
        <dbReference type="EMBL" id="OON21370.1"/>
    </source>
</evidence>
<keyword evidence="2 4" id="KW-0863">Zinc-finger</keyword>
<evidence type="ECO:0000256" key="1">
    <source>
        <dbReference type="ARBA" id="ARBA00009422"/>
    </source>
</evidence>
<feature type="domain" description="RING-type" evidence="6">
    <location>
        <begin position="1504"/>
        <end position="1566"/>
    </location>
</feature>
<protein>
    <recommendedName>
        <fullName evidence="6">RING-type domain-containing protein</fullName>
    </recommendedName>
</protein>
<proteinExistence type="inferred from homology"/>
<dbReference type="GO" id="GO:0034058">
    <property type="term" value="P:endosomal vesicle fusion"/>
    <property type="evidence" value="ECO:0007669"/>
    <property type="project" value="TreeGrafter"/>
</dbReference>
<sequence length="1618" mass="178469">MNDNHFESPTISSPDVTSLAGSITSDDRLDSDIEADLQQTRLATAVERFSVTSSDALLHGSVSGAVGAIGDTVSQQSSLLTAGRDQNQSTFFQYAMLSGIASQLNSLSSKMDIGSPSCLSYRTHLIIGTTKGVIFVFSLRQVLRFCFGCSGDQKDANADLHGSVTSLCQNRDGSLLLSGYSSGRIAVWQLTAPAESTSGKDTATDETTAEDNSQGAVDLSLGSETSHTPVRSLTSRLSSLRAGSGSTTDRFRSRLLCIVDDAHGVDQAIHFCLFTTVPSLAVCVDTGGSVFQLHFKRGLTGLKREAVCFFSGSRGEICGLDTLGSSSSYAEHLAGCVAGDAVSQSSSHDKVDFFRSASAQSLASYALVAMASFTKLVIATLRPRIQIVYWQPLKGPASCLPLLSWQWDHRHCACNCSSRAVLAFGRGSVVHLLRAVHPSEVPSNRSLSAAGALHFELTHSIELSYNLLALNWISSKNQMVALDSASQLHLLDSSNGGDIEILDLSSVGISYNSELFKGLQDRGLISEALASAGKSACAHSISVYGSKMVVLGSDGIHVFAMRTWVAIVKSLFLHGLLETALSHCDNALIMLQSRESPQVAPARRLELSLPEVPSVPQFPLSLSSLRIQIASLLRKYMLPLFSDWPESSCSISFVVIRAVVSVGSRVDSGELIFNDFYPLVEKVDEWQSWFFVALVQLIRTFPISGVLSCEKLISLCDDKSKDPALCYTAPPTISMKLLEWCLTPSKQCFRAMSLEQDSAPTSHGDPGRVWAEQCLLRLPPASIDLNQAVKLCWNHQLYTAYLHLYTNTLMDFETPFKQLIECLDEENNGEQISIREFCYSSRKCSASSQSDCGQHLLLLIRAAFAAESSSHDALPPPLCVDAPTRIFNLLLSESIVTGESKRLAYPRFPRLRLLLQYNAVDFLNMLTLSISSDSFFQEGELGLAHRTHLLHKLIACTLESALDHSSSFTSFAPHVFRFIVHQLTLPDNRQIDIEESKLFQLSKRICNDSGGRTEKTSLLFQSAVIELMSMDRLTDLEACLVLAQEAGLNYICEYIHRVRGDRFSAFRDQLNELEHFEATHPGFRTQLSDSYPELSQMAEQVFVFLEQVFPSDGRMTRAPSDMNMTPDDVSCLRGTIIEKLEVFTMWDAERTLRILYSIFGSSISELLLLLFPEFSLYQSGKLGEPNDREIKNSTTCLNLLRIYFRCRQTLQLRLHSDDNPPDEPSDLNLSLLTQNNWDRFLMELEPSVSEYYVYLISRQSSCQEVSLMQFLLENLSTYRPSVVLQMLSVERHPNEMAYLHETLGDLEKAAELYESTFLKSWNSHIQSHPSNSCDLSAADSLSPNASAVPSKMLTHLVDDASRTSADSWFAFCQRQTSQDGISDKRVKEIWFHVIDVLLGVQASLTDPRLISEMNEVFHLLMSYIPSSISLPTIVSYVLQSANKENAAKFDNKTNALVTRLVATCQFEADQMMLNTQLARTDLTSLLSSALTRFGRGFGTTQTHCALCAVHLRSSLVVTKHLQGSSSGNTTILFRCGHVFHTACLRCHSSTTELCAPVLHWSCPLCEPRPNDSVSVPPHAAMKANVSSAYTNSLPTLPQDDPILIDTPKPHKTSNPFDD</sequence>
<dbReference type="EMBL" id="KV892159">
    <property type="protein sequence ID" value="OON21370.1"/>
    <property type="molecule type" value="Genomic_DNA"/>
</dbReference>
<dbReference type="InterPro" id="IPR045111">
    <property type="entry name" value="Vps41/Vps8"/>
</dbReference>
<evidence type="ECO:0000256" key="3">
    <source>
        <dbReference type="ARBA" id="ARBA00022833"/>
    </source>
</evidence>
<feature type="region of interest" description="Disordered" evidence="5">
    <location>
        <begin position="1"/>
        <end position="23"/>
    </location>
</feature>
<dbReference type="InterPro" id="IPR056939">
    <property type="entry name" value="Znf_RING_Vps8"/>
</dbReference>
<dbReference type="Pfam" id="PF23410">
    <property type="entry name" value="Beta-prop_VPS8"/>
    <property type="match status" value="1"/>
</dbReference>
<dbReference type="Pfam" id="PF23412">
    <property type="entry name" value="zf_RING_Vps8"/>
    <property type="match status" value="1"/>
</dbReference>
<dbReference type="PANTHER" id="PTHR12616:SF8">
    <property type="entry name" value="VACUOLAR PROTEIN SORTING-ASSOCIATED PROTEIN 8 HOMOLOG"/>
    <property type="match status" value="1"/>
</dbReference>
<dbReference type="Gene3D" id="2.130.10.10">
    <property type="entry name" value="YVTN repeat-like/Quinoprotein amine dehydrogenase"/>
    <property type="match status" value="1"/>
</dbReference>